<name>A0A0D7ARM4_9AGAR</name>
<gene>
    <name evidence="1" type="ORF">CYLTODRAFT_447857</name>
</gene>
<reference evidence="1 2" key="1">
    <citation type="journal article" date="2015" name="Fungal Genet. Biol.">
        <title>Evolution of novel wood decay mechanisms in Agaricales revealed by the genome sequences of Fistulina hepatica and Cylindrobasidium torrendii.</title>
        <authorList>
            <person name="Floudas D."/>
            <person name="Held B.W."/>
            <person name="Riley R."/>
            <person name="Nagy L.G."/>
            <person name="Koehler G."/>
            <person name="Ransdell A.S."/>
            <person name="Younus H."/>
            <person name="Chow J."/>
            <person name="Chiniquy J."/>
            <person name="Lipzen A."/>
            <person name="Tritt A."/>
            <person name="Sun H."/>
            <person name="Haridas S."/>
            <person name="LaButti K."/>
            <person name="Ohm R.A."/>
            <person name="Kues U."/>
            <person name="Blanchette R.A."/>
            <person name="Grigoriev I.V."/>
            <person name="Minto R.E."/>
            <person name="Hibbett D.S."/>
        </authorList>
    </citation>
    <scope>NUCLEOTIDE SEQUENCE [LARGE SCALE GENOMIC DNA]</scope>
    <source>
        <strain evidence="1 2">FP15055 ss-10</strain>
    </source>
</reference>
<dbReference type="Proteomes" id="UP000054007">
    <property type="component" value="Unassembled WGS sequence"/>
</dbReference>
<protein>
    <submittedName>
        <fullName evidence="1">Uncharacterized protein</fullName>
    </submittedName>
</protein>
<keyword evidence="2" id="KW-1185">Reference proteome</keyword>
<sequence length="287" mass="31732">MHIDRYLRDVFINPAAGLITTSMALDNQGQLSLEPCHFFRTLGTISDILYPCLPSENLPPPFLMAMTSSSHSIHTFLAHVGLHPSTHFFVGFTVSSVDDDVNVTDVLNNGLQLPPPSIPSTPVAQVYTNETSVQAALLCYGIDLVAVKNELGSRPSKNPGRKGSDLAHILREYQGVNRVLIQLGLEHTSGYPGLNNFYPNVITAANILEFFGISQTMWRKRTYAIQLAQKIAKATWNGPKSGSEWVLWHKLKSIFGYGGLWDDNLQGCEKIELNQAALFALSMKNFE</sequence>
<dbReference type="AlphaFoldDB" id="A0A0D7ARM4"/>
<evidence type="ECO:0000313" key="2">
    <source>
        <dbReference type="Proteomes" id="UP000054007"/>
    </source>
</evidence>
<organism evidence="1 2">
    <name type="scientific">Cylindrobasidium torrendii FP15055 ss-10</name>
    <dbReference type="NCBI Taxonomy" id="1314674"/>
    <lineage>
        <taxon>Eukaryota</taxon>
        <taxon>Fungi</taxon>
        <taxon>Dikarya</taxon>
        <taxon>Basidiomycota</taxon>
        <taxon>Agaricomycotina</taxon>
        <taxon>Agaricomycetes</taxon>
        <taxon>Agaricomycetidae</taxon>
        <taxon>Agaricales</taxon>
        <taxon>Marasmiineae</taxon>
        <taxon>Physalacriaceae</taxon>
        <taxon>Cylindrobasidium</taxon>
    </lineage>
</organism>
<feature type="non-terminal residue" evidence="1">
    <location>
        <position position="287"/>
    </location>
</feature>
<proteinExistence type="predicted"/>
<evidence type="ECO:0000313" key="1">
    <source>
        <dbReference type="EMBL" id="KIY61008.1"/>
    </source>
</evidence>
<accession>A0A0D7ARM4</accession>
<dbReference type="EMBL" id="KN881102">
    <property type="protein sequence ID" value="KIY61008.1"/>
    <property type="molecule type" value="Genomic_DNA"/>
</dbReference>